<dbReference type="AlphaFoldDB" id="A0A0C2D3V9"/>
<comment type="caution">
    <text evidence="1">The sequence shown here is derived from an EMBL/GenBank/DDBJ whole genome shotgun (WGS) entry which is preliminary data.</text>
</comment>
<accession>A0A0C2D3V9</accession>
<evidence type="ECO:0000313" key="2">
    <source>
        <dbReference type="Proteomes" id="UP000031599"/>
    </source>
</evidence>
<evidence type="ECO:0000313" key="1">
    <source>
        <dbReference type="EMBL" id="KIG17906.1"/>
    </source>
</evidence>
<dbReference type="Proteomes" id="UP000031599">
    <property type="component" value="Unassembled WGS sequence"/>
</dbReference>
<gene>
    <name evidence="1" type="ORF">DB30_02529</name>
</gene>
<dbReference type="SMART" id="SM00710">
    <property type="entry name" value="PbH1"/>
    <property type="match status" value="8"/>
</dbReference>
<sequence length="1269" mass="135792">MANLDITRQLLQRKKHYAGVRMQQGRSLLDSDWNEDALLVAEDLRQTLMELVGIQGSTNNGFAVTDVVVTEGSIWEPDTYDFTLNPGSIFVGGCRLQLDQAESLATQSDWLRRSVEVTAPARPGITHLLPLPLAQLQHLTPAQIQKLPPVRRHDLVLLETWEQPVTVVEDSELRERALSGPDSAARIRRMRRVHVISDIGTDNPMEGLAAFATELGNDGYVTFEDNNNELFPTARLTVTPVAETGDLPCGPQPPSGYLGHEDQAIRVEMRGDTSITWGFGSAAPLYRVKLGVDLKTITFLNQPRDARLAPRADQIVEIIPWGAKLCNDEKVAELTGQLFQVAKGYNSASRELELGSLAPQEWVDWLNANPQHWNSEDPSSGYFYLRLWDRGSDTSSGTTIDLANGPVELGHTGLQVRLSGKGRPGDYWVVPARRATPNNVVPWQLMDNDAPVGPRRFFAPLAIIEWEAPLEFMGLHDALVAMTSVTGIAVQYNNGPPLGGGALYPVWRHPVARVIDGRCKLQRLCVSGCCTITVGDGEESNGMVNSLQEALDLLPSTGGKICLLPGLHDGEVELDGVTGVTIAGCGPLSKLQNVNLEDLGSEITTKGAAVVTLTDCQDITLKNFSVVANRASGVEIRGVNDECKRIRIEGLEFTQDGAYTLAPNTFALPQPAVLALGGEDLTVVNCRVQVEDKLSYTGALVLGGIKLRIHDNWVQAGAFNTGAVADAMGGIHVLSQSVDVEVARNVVHGGWGFGVALGHALGWVAAPGASQTIAMSDIWTAAERGLGEPVSSLFEYPPVTGAPLGDPGMGKLWTPAGHLVDVRLDRNRISAMGLSGISTGMMRFSHIMLSGGDVPAFIVVAKLLITNNHIHRNLQITSIDSDIFAPRGEGCCDLGLGGLTISAGIDCTVAQNRIVNNGADHSTPSCGLGFVAMQNLVVVDNYVVDNGLEASGSVPEGFRGGIAIQEVTALRGDTYYDTIHFNITVPQPSFTVGTGSVALKVHKNEVAHRTGKALWVRGAFNDVQVTENSFTSKGDTADNALIDNSVLRYGSMEHGMGGACVQIIGLSPASEVAWTGTTLPTMHMVDPGQGPVMGGTISFCDNRGLLDWTVAGGHAAAYLLSSLDSVVVSNNFLEVDTHQLAEEFDEDFVNDVMAAPAGYSFVVTNCYVGAACSVQVRANRFREGLRDALLSVLAGPAVAPTDATVTELREASLITSCVGDHCGTSFSTPPTAAVVVNNVFINRLNSTYCVYTTHNHEQLGSLHIVGVTA</sequence>
<reference evidence="1 2" key="1">
    <citation type="submission" date="2014-12" db="EMBL/GenBank/DDBJ databases">
        <title>Genome assembly of Enhygromyxa salina DSM 15201.</title>
        <authorList>
            <person name="Sharma G."/>
            <person name="Subramanian S."/>
        </authorList>
    </citation>
    <scope>NUCLEOTIDE SEQUENCE [LARGE SCALE GENOMIC DNA]</scope>
    <source>
        <strain evidence="1 2">DSM 15201</strain>
    </source>
</reference>
<dbReference type="InterPro" id="IPR045392">
    <property type="entry name" value="DUF6519"/>
</dbReference>
<dbReference type="Gene3D" id="2.160.20.10">
    <property type="entry name" value="Single-stranded right-handed beta-helix, Pectin lyase-like"/>
    <property type="match status" value="2"/>
</dbReference>
<dbReference type="SUPFAM" id="SSF51126">
    <property type="entry name" value="Pectin lyase-like"/>
    <property type="match status" value="1"/>
</dbReference>
<dbReference type="InterPro" id="IPR012334">
    <property type="entry name" value="Pectin_lyas_fold"/>
</dbReference>
<proteinExistence type="predicted"/>
<name>A0A0C2D3V9_9BACT</name>
<dbReference type="EMBL" id="JMCC02000018">
    <property type="protein sequence ID" value="KIG17906.1"/>
    <property type="molecule type" value="Genomic_DNA"/>
</dbReference>
<dbReference type="InterPro" id="IPR011050">
    <property type="entry name" value="Pectin_lyase_fold/virulence"/>
</dbReference>
<protein>
    <recommendedName>
        <fullName evidence="3">Right handed beta helix domain-containing protein</fullName>
    </recommendedName>
</protein>
<organism evidence="1 2">
    <name type="scientific">Enhygromyxa salina</name>
    <dbReference type="NCBI Taxonomy" id="215803"/>
    <lineage>
        <taxon>Bacteria</taxon>
        <taxon>Pseudomonadati</taxon>
        <taxon>Myxococcota</taxon>
        <taxon>Polyangia</taxon>
        <taxon>Nannocystales</taxon>
        <taxon>Nannocystaceae</taxon>
        <taxon>Enhygromyxa</taxon>
    </lineage>
</organism>
<dbReference type="InterPro" id="IPR006626">
    <property type="entry name" value="PbH1"/>
</dbReference>
<dbReference type="Pfam" id="PF20129">
    <property type="entry name" value="DUF6519"/>
    <property type="match status" value="1"/>
</dbReference>
<evidence type="ECO:0008006" key="3">
    <source>
        <dbReference type="Google" id="ProtNLM"/>
    </source>
</evidence>